<gene>
    <name evidence="5" type="ORF">DSCA_36510</name>
</gene>
<reference evidence="5 6" key="1">
    <citation type="submission" date="2019-11" db="EMBL/GenBank/DDBJ databases">
        <title>Comparative genomics of hydrocarbon-degrading Desulfosarcina strains.</title>
        <authorList>
            <person name="Watanabe M."/>
            <person name="Kojima H."/>
            <person name="Fukui M."/>
        </authorList>
    </citation>
    <scope>NUCLEOTIDE SEQUENCE [LARGE SCALE GENOMIC DNA]</scope>
    <source>
        <strain evidence="5 6">PL12</strain>
    </source>
</reference>
<dbReference type="PANTHER" id="PTHR43334">
    <property type="entry name" value="ACETATE--COA LIGASE [ADP-FORMING]"/>
    <property type="match status" value="1"/>
</dbReference>
<evidence type="ECO:0000256" key="3">
    <source>
        <dbReference type="ARBA" id="ARBA00022840"/>
    </source>
</evidence>
<keyword evidence="1" id="KW-0436">Ligase</keyword>
<dbReference type="SUPFAM" id="SSF51735">
    <property type="entry name" value="NAD(P)-binding Rossmann-fold domains"/>
    <property type="match status" value="1"/>
</dbReference>
<protein>
    <submittedName>
        <fullName evidence="5">Acetyl-CoA synthetase</fullName>
    </submittedName>
</protein>
<dbReference type="InterPro" id="IPR036291">
    <property type="entry name" value="NAD(P)-bd_dom_sf"/>
</dbReference>
<evidence type="ECO:0000256" key="1">
    <source>
        <dbReference type="ARBA" id="ARBA00022598"/>
    </source>
</evidence>
<dbReference type="AlphaFoldDB" id="A0A5K7YRV7"/>
<dbReference type="Gene3D" id="3.40.50.720">
    <property type="entry name" value="NAD(P)-binding Rossmann-like Domain"/>
    <property type="match status" value="1"/>
</dbReference>
<dbReference type="PANTHER" id="PTHR43334:SF1">
    <property type="entry name" value="3-HYDROXYPROPIONATE--COA LIGASE [ADP-FORMING]"/>
    <property type="match status" value="1"/>
</dbReference>
<keyword evidence="2" id="KW-0547">Nucleotide-binding</keyword>
<dbReference type="GO" id="GO:0005524">
    <property type="term" value="F:ATP binding"/>
    <property type="evidence" value="ECO:0007669"/>
    <property type="project" value="UniProtKB-KW"/>
</dbReference>
<dbReference type="InterPro" id="IPR016102">
    <property type="entry name" value="Succinyl-CoA_synth-like"/>
</dbReference>
<dbReference type="InterPro" id="IPR051538">
    <property type="entry name" value="Acyl-CoA_Synth/Transferase"/>
</dbReference>
<dbReference type="SMART" id="SM00881">
    <property type="entry name" value="CoA_binding"/>
    <property type="match status" value="1"/>
</dbReference>
<dbReference type="Pfam" id="PF13607">
    <property type="entry name" value="Succ_CoA_lig"/>
    <property type="match status" value="1"/>
</dbReference>
<dbReference type="Pfam" id="PF13380">
    <property type="entry name" value="CoA_binding_2"/>
    <property type="match status" value="1"/>
</dbReference>
<evidence type="ECO:0000256" key="2">
    <source>
        <dbReference type="ARBA" id="ARBA00022741"/>
    </source>
</evidence>
<accession>A0A5K7YRV7</accession>
<organism evidence="5 6">
    <name type="scientific">Desulfosarcina alkanivorans</name>
    <dbReference type="NCBI Taxonomy" id="571177"/>
    <lineage>
        <taxon>Bacteria</taxon>
        <taxon>Pseudomonadati</taxon>
        <taxon>Thermodesulfobacteriota</taxon>
        <taxon>Desulfobacteria</taxon>
        <taxon>Desulfobacterales</taxon>
        <taxon>Desulfosarcinaceae</taxon>
        <taxon>Desulfosarcina</taxon>
    </lineage>
</organism>
<dbReference type="RefSeq" id="WP_167527845.1">
    <property type="nucleotide sequence ID" value="NZ_AP021874.1"/>
</dbReference>
<evidence type="ECO:0000313" key="5">
    <source>
        <dbReference type="EMBL" id="BBO69721.1"/>
    </source>
</evidence>
<dbReference type="InterPro" id="IPR003781">
    <property type="entry name" value="CoA-bd"/>
</dbReference>
<dbReference type="Gene3D" id="3.40.50.261">
    <property type="entry name" value="Succinyl-CoA synthetase domains"/>
    <property type="match status" value="2"/>
</dbReference>
<sequence length="490" mass="53010">MHVNPLQTIMNPKSIVYLGGSNSLSTIGTAQLVTILKSGYQGRIYPIHRKEKEVIGLKAYPNISSLNKPVDLAVLVIPGKAVPAVLDECGRAGIKHAIIITAGYGETGKNGKKAQEDLIRIAQKYGIRFLGPNCIGIINSRIGLNTTWFPEKYSPGHVGIISQSGSYVTQTLNYFEKIGMGISQAISIGNQADIDMVDCLEYLGRDDQTRSIALYIEGIKRPVDFLKVAREITAKKSIIAVSAGGTEAGARANASHTGSMGSPDKLYRGLFQQAGILRANDVTELFDWSLALSSQPLPKGKSFAVLTNSGGPGSSMADAAERSGLHIPIFSSKVRNKIKAMIPSAASSVNPVDVTMNYDLGLIFKKLPNLILNLKEIDGMLFYGIFGPVHFKDKIAMTGNTNGLTQDLLEEAVEKICIEFCNLPKKSNKPIFCASFTGREDSAVALIQDHGIPVYPTPERAVSAMAALWEYRKIKNRYKLRPSGGNNGNH</sequence>
<name>A0A5K7YRV7_9BACT</name>
<dbReference type="KEGG" id="dalk:DSCA_36510"/>
<dbReference type="GO" id="GO:0016874">
    <property type="term" value="F:ligase activity"/>
    <property type="evidence" value="ECO:0007669"/>
    <property type="project" value="UniProtKB-KW"/>
</dbReference>
<dbReference type="Proteomes" id="UP000427906">
    <property type="component" value="Chromosome"/>
</dbReference>
<proteinExistence type="predicted"/>
<dbReference type="InterPro" id="IPR032875">
    <property type="entry name" value="Succ_CoA_lig_flav_dom"/>
</dbReference>
<evidence type="ECO:0000313" key="6">
    <source>
        <dbReference type="Proteomes" id="UP000427906"/>
    </source>
</evidence>
<keyword evidence="3" id="KW-0067">ATP-binding</keyword>
<dbReference type="EMBL" id="AP021874">
    <property type="protein sequence ID" value="BBO69721.1"/>
    <property type="molecule type" value="Genomic_DNA"/>
</dbReference>
<dbReference type="SUPFAM" id="SSF52210">
    <property type="entry name" value="Succinyl-CoA synthetase domains"/>
    <property type="match status" value="2"/>
</dbReference>
<keyword evidence="6" id="KW-1185">Reference proteome</keyword>
<feature type="domain" description="CoA-binding" evidence="4">
    <location>
        <begin position="9"/>
        <end position="104"/>
    </location>
</feature>
<evidence type="ECO:0000259" key="4">
    <source>
        <dbReference type="SMART" id="SM00881"/>
    </source>
</evidence>